<dbReference type="RefSeq" id="WP_003954402.1">
    <property type="nucleotide sequence ID" value="NZ_CM000914.1"/>
</dbReference>
<keyword evidence="1" id="KW-0732">Signal</keyword>
<protein>
    <recommendedName>
        <fullName evidence="4">Secreted protein</fullName>
    </recommendedName>
</protein>
<evidence type="ECO:0008006" key="4">
    <source>
        <dbReference type="Google" id="ProtNLM"/>
    </source>
</evidence>
<evidence type="ECO:0000313" key="2">
    <source>
        <dbReference type="EMBL" id="EFG04027.2"/>
    </source>
</evidence>
<dbReference type="OrthoDB" id="4223625at2"/>
<name>B5GRI3_STRCL</name>
<keyword evidence="2" id="KW-0614">Plasmid</keyword>
<sequence>MSFPKTATVLATTLLTLGATMATASAASASPAGTASVKEQAAEQGARARVECTRLSNGQLCISLEVDPSRIVVFYTKTGGSTIRARLGFRSSGTDWAGWRDIRLSERAANIWNMSYPCSRDYVGLIQVEGQGTFETPKATC</sequence>
<dbReference type="eggNOG" id="ENOG50329VA">
    <property type="taxonomic scope" value="Bacteria"/>
</dbReference>
<organism evidence="2 3">
    <name type="scientific">Streptomyces clavuligerus</name>
    <dbReference type="NCBI Taxonomy" id="1901"/>
    <lineage>
        <taxon>Bacteria</taxon>
        <taxon>Bacillati</taxon>
        <taxon>Actinomycetota</taxon>
        <taxon>Actinomycetes</taxon>
        <taxon>Kitasatosporales</taxon>
        <taxon>Streptomycetaceae</taxon>
        <taxon>Streptomyces</taxon>
    </lineage>
</organism>
<evidence type="ECO:0000256" key="1">
    <source>
        <dbReference type="SAM" id="SignalP"/>
    </source>
</evidence>
<feature type="signal peptide" evidence="1">
    <location>
        <begin position="1"/>
        <end position="26"/>
    </location>
</feature>
<dbReference type="EMBL" id="CM000914">
    <property type="protein sequence ID" value="EFG04027.2"/>
    <property type="molecule type" value="Genomic_DNA"/>
</dbReference>
<dbReference type="AlphaFoldDB" id="B5GRI3"/>
<gene>
    <name evidence="2" type="ORF">SCLAV_p0538</name>
</gene>
<proteinExistence type="predicted"/>
<keyword evidence="3" id="KW-1185">Reference proteome</keyword>
<dbReference type="Proteomes" id="UP000002357">
    <property type="component" value="Plasmid pSCL4"/>
</dbReference>
<geneLocation type="plasmid" evidence="2 3">
    <name>pSCL4</name>
</geneLocation>
<feature type="chain" id="PRO_5010492521" description="Secreted protein" evidence="1">
    <location>
        <begin position="27"/>
        <end position="141"/>
    </location>
</feature>
<dbReference type="GeneID" id="93733674"/>
<reference evidence="2 3" key="1">
    <citation type="journal article" date="2010" name="Genome Biol. Evol.">
        <title>The sequence of a 1.8-mb bacterial linear plasmid reveals a rich evolutionary reservoir of secondary metabolic pathways.</title>
        <authorList>
            <person name="Medema M.H."/>
            <person name="Trefzer A."/>
            <person name="Kovalchuk A."/>
            <person name="van den Berg M."/>
            <person name="Mueller U."/>
            <person name="Heijne W."/>
            <person name="Wu L."/>
            <person name="Alam M.T."/>
            <person name="Ronning C.M."/>
            <person name="Nierman W.C."/>
            <person name="Bovenberg R.A.L."/>
            <person name="Breitling R."/>
            <person name="Takano E."/>
        </authorList>
    </citation>
    <scope>NUCLEOTIDE SEQUENCE [LARGE SCALE GENOMIC DNA]</scope>
    <source>
        <strain evidence="3">ATCC 27064 / DSM 738 / JCM 4710 / NBRC 13307 / NCIMB 12785 / NRRL 3585 / VKM Ac-602</strain>
        <plasmid evidence="2">pSCL4</plasmid>
    </source>
</reference>
<evidence type="ECO:0000313" key="3">
    <source>
        <dbReference type="Proteomes" id="UP000002357"/>
    </source>
</evidence>
<accession>B5GRI3</accession>